<dbReference type="EMBL" id="CAJVPZ010018853">
    <property type="protein sequence ID" value="CAG8690720.1"/>
    <property type="molecule type" value="Genomic_DNA"/>
</dbReference>
<name>A0A9N9EQH8_9GLOM</name>
<keyword evidence="3" id="KW-1185">Reference proteome</keyword>
<comment type="caution">
    <text evidence="2">The sequence shown here is derived from an EMBL/GenBank/DDBJ whole genome shotgun (WGS) entry which is preliminary data.</text>
</comment>
<organism evidence="2 3">
    <name type="scientific">Racocetra fulgida</name>
    <dbReference type="NCBI Taxonomy" id="60492"/>
    <lineage>
        <taxon>Eukaryota</taxon>
        <taxon>Fungi</taxon>
        <taxon>Fungi incertae sedis</taxon>
        <taxon>Mucoromycota</taxon>
        <taxon>Glomeromycotina</taxon>
        <taxon>Glomeromycetes</taxon>
        <taxon>Diversisporales</taxon>
        <taxon>Gigasporaceae</taxon>
        <taxon>Racocetra</taxon>
    </lineage>
</organism>
<reference evidence="2" key="1">
    <citation type="submission" date="2021-06" db="EMBL/GenBank/DDBJ databases">
        <authorList>
            <person name="Kallberg Y."/>
            <person name="Tangrot J."/>
            <person name="Rosling A."/>
        </authorList>
    </citation>
    <scope>NUCLEOTIDE SEQUENCE</scope>
    <source>
        <strain evidence="2">IN212</strain>
    </source>
</reference>
<dbReference type="AlphaFoldDB" id="A0A9N9EQH8"/>
<protein>
    <submittedName>
        <fullName evidence="2">4458_t:CDS:1</fullName>
    </submittedName>
</protein>
<evidence type="ECO:0000313" key="3">
    <source>
        <dbReference type="Proteomes" id="UP000789396"/>
    </source>
</evidence>
<evidence type="ECO:0000313" key="2">
    <source>
        <dbReference type="EMBL" id="CAG8690720.1"/>
    </source>
</evidence>
<dbReference type="Proteomes" id="UP000789396">
    <property type="component" value="Unassembled WGS sequence"/>
</dbReference>
<accession>A0A9N9EQH8</accession>
<feature type="region of interest" description="Disordered" evidence="1">
    <location>
        <begin position="1"/>
        <end position="30"/>
    </location>
</feature>
<evidence type="ECO:0000256" key="1">
    <source>
        <dbReference type="SAM" id="MobiDB-lite"/>
    </source>
</evidence>
<gene>
    <name evidence="2" type="ORF">RFULGI_LOCUS9989</name>
</gene>
<sequence length="48" mass="5260">MCSAKDPGPPTRLSGSIRPGPDPNFGSDSFFRPDHDLYTVVVVDNRQI</sequence>
<proteinExistence type="predicted"/>